<evidence type="ECO:0000313" key="3">
    <source>
        <dbReference type="Proteomes" id="UP000694251"/>
    </source>
</evidence>
<accession>A0A8T1ZV23</accession>
<dbReference type="Proteomes" id="UP000694251">
    <property type="component" value="Chromosome 10"/>
</dbReference>
<feature type="compositionally biased region" description="Basic residues" evidence="1">
    <location>
        <begin position="1"/>
        <end position="12"/>
    </location>
</feature>
<evidence type="ECO:0000313" key="2">
    <source>
        <dbReference type="EMBL" id="KAG7563971.1"/>
    </source>
</evidence>
<comment type="caution">
    <text evidence="2">The sequence shown here is derived from an EMBL/GenBank/DDBJ whole genome shotgun (WGS) entry which is preliminary data.</text>
</comment>
<feature type="compositionally biased region" description="Basic residues" evidence="1">
    <location>
        <begin position="35"/>
        <end position="44"/>
    </location>
</feature>
<feature type="compositionally biased region" description="Polar residues" evidence="1">
    <location>
        <begin position="18"/>
        <end position="28"/>
    </location>
</feature>
<proteinExistence type="predicted"/>
<dbReference type="AlphaFoldDB" id="A0A8T1ZV23"/>
<evidence type="ECO:0000256" key="1">
    <source>
        <dbReference type="SAM" id="MobiDB-lite"/>
    </source>
</evidence>
<keyword evidence="3" id="KW-1185">Reference proteome</keyword>
<feature type="non-terminal residue" evidence="2">
    <location>
        <position position="44"/>
    </location>
</feature>
<feature type="region of interest" description="Disordered" evidence="1">
    <location>
        <begin position="1"/>
        <end position="44"/>
    </location>
</feature>
<name>A0A8T1ZV23_ARASU</name>
<organism evidence="2 3">
    <name type="scientific">Arabidopsis suecica</name>
    <name type="common">Swedish thale-cress</name>
    <name type="synonym">Cardaminopsis suecica</name>
    <dbReference type="NCBI Taxonomy" id="45249"/>
    <lineage>
        <taxon>Eukaryota</taxon>
        <taxon>Viridiplantae</taxon>
        <taxon>Streptophyta</taxon>
        <taxon>Embryophyta</taxon>
        <taxon>Tracheophyta</taxon>
        <taxon>Spermatophyta</taxon>
        <taxon>Magnoliopsida</taxon>
        <taxon>eudicotyledons</taxon>
        <taxon>Gunneridae</taxon>
        <taxon>Pentapetalae</taxon>
        <taxon>rosids</taxon>
        <taxon>malvids</taxon>
        <taxon>Brassicales</taxon>
        <taxon>Brassicaceae</taxon>
        <taxon>Camelineae</taxon>
        <taxon>Arabidopsis</taxon>
    </lineage>
</organism>
<dbReference type="EMBL" id="JAEFBJ010000010">
    <property type="protein sequence ID" value="KAG7563971.1"/>
    <property type="molecule type" value="Genomic_DNA"/>
</dbReference>
<sequence>MAPCGRKNRGKGGGRATKASNRPTSLPTKYTFLRRTLKPRSKVL</sequence>
<gene>
    <name evidence="2" type="ORF">ISN44_As10g007270</name>
</gene>
<protein>
    <submittedName>
        <fullName evidence="2">Uncharacterized protein</fullName>
    </submittedName>
</protein>
<reference evidence="2 3" key="1">
    <citation type="submission" date="2020-12" db="EMBL/GenBank/DDBJ databases">
        <title>Concerted genomic and epigenomic changes stabilize Arabidopsis allopolyploids.</title>
        <authorList>
            <person name="Chen Z."/>
        </authorList>
    </citation>
    <scope>NUCLEOTIDE SEQUENCE [LARGE SCALE GENOMIC DNA]</scope>
    <source>
        <strain evidence="2">As9502</strain>
        <tissue evidence="2">Leaf</tissue>
    </source>
</reference>